<dbReference type="InterPro" id="IPR029058">
    <property type="entry name" value="AB_hydrolase_fold"/>
</dbReference>
<evidence type="ECO:0000313" key="2">
    <source>
        <dbReference type="EMBL" id="EJK48892.1"/>
    </source>
</evidence>
<dbReference type="SUPFAM" id="SSF53474">
    <property type="entry name" value="alpha/beta-Hydrolases"/>
    <property type="match status" value="1"/>
</dbReference>
<protein>
    <recommendedName>
        <fullName evidence="4">AB hydrolase-1 domain-containing protein</fullName>
    </recommendedName>
</protein>
<dbReference type="OrthoDB" id="194865at2759"/>
<proteinExistence type="predicted"/>
<dbReference type="Proteomes" id="UP000266841">
    <property type="component" value="Unassembled WGS sequence"/>
</dbReference>
<keyword evidence="1" id="KW-0732">Signal</keyword>
<comment type="caution">
    <text evidence="2">The sequence shown here is derived from an EMBL/GenBank/DDBJ whole genome shotgun (WGS) entry which is preliminary data.</text>
</comment>
<evidence type="ECO:0000313" key="3">
    <source>
        <dbReference type="Proteomes" id="UP000266841"/>
    </source>
</evidence>
<gene>
    <name evidence="2" type="ORF">THAOC_32275</name>
</gene>
<sequence length="111" mass="12052">MGLSSKHWAAFWATIIMPNSSAFQFSNPYEPREPNAPRQPAIGYNVVACDSGNDDGAPATLFIHGLDSSSRTWKGVQEVLRYPSISIDCRGCGKSEMGSLAEFTPQALVED</sequence>
<feature type="signal peptide" evidence="1">
    <location>
        <begin position="1"/>
        <end position="22"/>
    </location>
</feature>
<feature type="non-terminal residue" evidence="2">
    <location>
        <position position="111"/>
    </location>
</feature>
<dbReference type="EMBL" id="AGNL01045327">
    <property type="protein sequence ID" value="EJK48892.1"/>
    <property type="molecule type" value="Genomic_DNA"/>
</dbReference>
<dbReference type="eggNOG" id="ENOG502SUG3">
    <property type="taxonomic scope" value="Eukaryota"/>
</dbReference>
<keyword evidence="3" id="KW-1185">Reference proteome</keyword>
<reference evidence="2 3" key="1">
    <citation type="journal article" date="2012" name="Genome Biol.">
        <title>Genome and low-iron response of an oceanic diatom adapted to chronic iron limitation.</title>
        <authorList>
            <person name="Lommer M."/>
            <person name="Specht M."/>
            <person name="Roy A.S."/>
            <person name="Kraemer L."/>
            <person name="Andreson R."/>
            <person name="Gutowska M.A."/>
            <person name="Wolf J."/>
            <person name="Bergner S.V."/>
            <person name="Schilhabel M.B."/>
            <person name="Klostermeier U.C."/>
            <person name="Beiko R.G."/>
            <person name="Rosenstiel P."/>
            <person name="Hippler M."/>
            <person name="Laroche J."/>
        </authorList>
    </citation>
    <scope>NUCLEOTIDE SEQUENCE [LARGE SCALE GENOMIC DNA]</scope>
    <source>
        <strain evidence="2 3">CCMP1005</strain>
    </source>
</reference>
<evidence type="ECO:0008006" key="4">
    <source>
        <dbReference type="Google" id="ProtNLM"/>
    </source>
</evidence>
<evidence type="ECO:0000256" key="1">
    <source>
        <dbReference type="SAM" id="SignalP"/>
    </source>
</evidence>
<name>K0RQB7_THAOC</name>
<organism evidence="2 3">
    <name type="scientific">Thalassiosira oceanica</name>
    <name type="common">Marine diatom</name>
    <dbReference type="NCBI Taxonomy" id="159749"/>
    <lineage>
        <taxon>Eukaryota</taxon>
        <taxon>Sar</taxon>
        <taxon>Stramenopiles</taxon>
        <taxon>Ochrophyta</taxon>
        <taxon>Bacillariophyta</taxon>
        <taxon>Coscinodiscophyceae</taxon>
        <taxon>Thalassiosirophycidae</taxon>
        <taxon>Thalassiosirales</taxon>
        <taxon>Thalassiosiraceae</taxon>
        <taxon>Thalassiosira</taxon>
    </lineage>
</organism>
<feature type="chain" id="PRO_5003836468" description="AB hydrolase-1 domain-containing protein" evidence="1">
    <location>
        <begin position="23"/>
        <end position="111"/>
    </location>
</feature>
<dbReference type="AlphaFoldDB" id="K0RQB7"/>
<accession>K0RQB7</accession>
<dbReference type="Gene3D" id="3.40.50.1820">
    <property type="entry name" value="alpha/beta hydrolase"/>
    <property type="match status" value="1"/>
</dbReference>